<comment type="caution">
    <text evidence="1">The sequence shown here is derived from an EMBL/GenBank/DDBJ whole genome shotgun (WGS) entry which is preliminary data.</text>
</comment>
<proteinExistence type="predicted"/>
<gene>
    <name evidence="1" type="ORF">HNY73_014433</name>
</gene>
<reference evidence="1" key="1">
    <citation type="journal article" date="2020" name="bioRxiv">
        <title>Chromosome-level reference genome of the European wasp spider Argiope bruennichi: a resource for studies on range expansion and evolutionary adaptation.</title>
        <authorList>
            <person name="Sheffer M.M."/>
            <person name="Hoppe A."/>
            <person name="Krehenwinkel H."/>
            <person name="Uhl G."/>
            <person name="Kuss A.W."/>
            <person name="Jensen L."/>
            <person name="Jensen C."/>
            <person name="Gillespie R.G."/>
            <person name="Hoff K.J."/>
            <person name="Prost S."/>
        </authorList>
    </citation>
    <scope>NUCLEOTIDE SEQUENCE</scope>
</reference>
<keyword evidence="2" id="KW-1185">Reference proteome</keyword>
<dbReference type="Proteomes" id="UP000807504">
    <property type="component" value="Unassembled WGS sequence"/>
</dbReference>
<dbReference type="AlphaFoldDB" id="A0A8T0EU88"/>
<reference evidence="1" key="2">
    <citation type="submission" date="2020-06" db="EMBL/GenBank/DDBJ databases">
        <authorList>
            <person name="Sheffer M."/>
        </authorList>
    </citation>
    <scope>NUCLEOTIDE SEQUENCE</scope>
</reference>
<accession>A0A8T0EU88</accession>
<sequence length="219" mass="25526">MEESIHQSIREISEKVNGEKALKILSLSAYFAPDTIIHSDIFLYLFNYVGKDLYVAIQMFKQKSLIDTIHDKVPIDEALHVVKRYSLIDAVLAKDSKKPGFFIKKSIQKEIRRILKQNKKEEDFLDEAIDVLTFQPLRDEIFLNYMDHTRSVSSYLLEFSATAERSTEKGFYFIKRNRRLLEKCAAAVVTLQREAVTILQTRRRYADAVNILQLSDKKE</sequence>
<evidence type="ECO:0000313" key="2">
    <source>
        <dbReference type="Proteomes" id="UP000807504"/>
    </source>
</evidence>
<dbReference type="EMBL" id="JABXBU010002072">
    <property type="protein sequence ID" value="KAF8777589.1"/>
    <property type="molecule type" value="Genomic_DNA"/>
</dbReference>
<organism evidence="1 2">
    <name type="scientific">Argiope bruennichi</name>
    <name type="common">Wasp spider</name>
    <name type="synonym">Aranea bruennichi</name>
    <dbReference type="NCBI Taxonomy" id="94029"/>
    <lineage>
        <taxon>Eukaryota</taxon>
        <taxon>Metazoa</taxon>
        <taxon>Ecdysozoa</taxon>
        <taxon>Arthropoda</taxon>
        <taxon>Chelicerata</taxon>
        <taxon>Arachnida</taxon>
        <taxon>Araneae</taxon>
        <taxon>Araneomorphae</taxon>
        <taxon>Entelegynae</taxon>
        <taxon>Araneoidea</taxon>
        <taxon>Araneidae</taxon>
        <taxon>Argiope</taxon>
    </lineage>
</organism>
<protein>
    <submittedName>
        <fullName evidence="1">Uncharacterized protein</fullName>
    </submittedName>
</protein>
<evidence type="ECO:0000313" key="1">
    <source>
        <dbReference type="EMBL" id="KAF8777589.1"/>
    </source>
</evidence>
<name>A0A8T0EU88_ARGBR</name>